<sequence length="136" mass="14804">MNVWGTGPFDNDVAEQFATELDDADPDQRVLMLRGSLQAAVDADEAVDAESAFRAFAAATVAAAGCPGAPLIESDYAPEFLTLDDPPKIPPDLPSLARDALERIEEHDSGWYQLWQKADNLREAVETLEVVRDSLC</sequence>
<gene>
    <name evidence="1" type="ORF">HC031_27190</name>
</gene>
<comment type="caution">
    <text evidence="1">The sequence shown here is derived from an EMBL/GenBank/DDBJ whole genome shotgun (WGS) entry which is preliminary data.</text>
</comment>
<dbReference type="EMBL" id="JAATVY010000029">
    <property type="protein sequence ID" value="NJC73379.1"/>
    <property type="molecule type" value="Genomic_DNA"/>
</dbReference>
<protein>
    <submittedName>
        <fullName evidence="1">DUF4259 domain-containing protein</fullName>
    </submittedName>
</protein>
<keyword evidence="2" id="KW-1185">Reference proteome</keyword>
<organism evidence="1 2">
    <name type="scientific">Planosporangium thailandense</name>
    <dbReference type="NCBI Taxonomy" id="765197"/>
    <lineage>
        <taxon>Bacteria</taxon>
        <taxon>Bacillati</taxon>
        <taxon>Actinomycetota</taxon>
        <taxon>Actinomycetes</taxon>
        <taxon>Micromonosporales</taxon>
        <taxon>Micromonosporaceae</taxon>
        <taxon>Planosporangium</taxon>
    </lineage>
</organism>
<dbReference type="RefSeq" id="WP_167928284.1">
    <property type="nucleotide sequence ID" value="NZ_JAATVY010000029.1"/>
</dbReference>
<dbReference type="InterPro" id="IPR025355">
    <property type="entry name" value="DUF4259"/>
</dbReference>
<reference evidence="1 2" key="1">
    <citation type="submission" date="2020-03" db="EMBL/GenBank/DDBJ databases">
        <title>WGS of the type strain of Planosporangium spp.</title>
        <authorList>
            <person name="Thawai C."/>
        </authorList>
    </citation>
    <scope>NUCLEOTIDE SEQUENCE [LARGE SCALE GENOMIC DNA]</scope>
    <source>
        <strain evidence="1 2">TBRC 5610</strain>
    </source>
</reference>
<proteinExistence type="predicted"/>
<evidence type="ECO:0000313" key="1">
    <source>
        <dbReference type="EMBL" id="NJC73379.1"/>
    </source>
</evidence>
<accession>A0ABX0Y4P6</accession>
<evidence type="ECO:0000313" key="2">
    <source>
        <dbReference type="Proteomes" id="UP000722989"/>
    </source>
</evidence>
<name>A0ABX0Y4P6_9ACTN</name>
<dbReference type="Proteomes" id="UP000722989">
    <property type="component" value="Unassembled WGS sequence"/>
</dbReference>
<dbReference type="Pfam" id="PF14078">
    <property type="entry name" value="DUF4259"/>
    <property type="match status" value="1"/>
</dbReference>